<dbReference type="InParanoid" id="A0A1I2C9Y2"/>
<evidence type="ECO:0000313" key="2">
    <source>
        <dbReference type="Proteomes" id="UP000181976"/>
    </source>
</evidence>
<dbReference type="Proteomes" id="UP000181976">
    <property type="component" value="Unassembled WGS sequence"/>
</dbReference>
<protein>
    <submittedName>
        <fullName evidence="1">Uncharacterized protein</fullName>
    </submittedName>
</protein>
<name>A0A1I2C9Y2_9BACT</name>
<organism evidence="1 2">
    <name type="scientific">Thermophagus xiamenensis</name>
    <dbReference type="NCBI Taxonomy" id="385682"/>
    <lineage>
        <taxon>Bacteria</taxon>
        <taxon>Pseudomonadati</taxon>
        <taxon>Bacteroidota</taxon>
        <taxon>Bacteroidia</taxon>
        <taxon>Marinilabiliales</taxon>
        <taxon>Marinilabiliaceae</taxon>
        <taxon>Thermophagus</taxon>
    </lineage>
</organism>
<proteinExistence type="predicted"/>
<accession>A0A1I2C9Y2</accession>
<gene>
    <name evidence="1" type="ORF">SAMN05444380_11546</name>
</gene>
<keyword evidence="2" id="KW-1185">Reference proteome</keyword>
<evidence type="ECO:0000313" key="1">
    <source>
        <dbReference type="EMBL" id="SFE64470.1"/>
    </source>
</evidence>
<reference evidence="1 2" key="1">
    <citation type="submission" date="2016-10" db="EMBL/GenBank/DDBJ databases">
        <authorList>
            <person name="de Groot N.N."/>
        </authorList>
    </citation>
    <scope>NUCLEOTIDE SEQUENCE [LARGE SCALE GENOMIC DNA]</scope>
    <source>
        <strain evidence="1 2">DSM 19012</strain>
    </source>
</reference>
<sequence>MGIYDETIETIFLRQYLYTLDFVILFRKVLSLATKKAVPIFRNSLYPHY</sequence>
<dbReference type="EMBL" id="FONA01000015">
    <property type="protein sequence ID" value="SFE64470.1"/>
    <property type="molecule type" value="Genomic_DNA"/>
</dbReference>
<dbReference type="AlphaFoldDB" id="A0A1I2C9Y2"/>